<name>A0A164NKE1_9AGAM</name>
<feature type="compositionally biased region" description="Basic and acidic residues" evidence="1">
    <location>
        <begin position="125"/>
        <end position="138"/>
    </location>
</feature>
<dbReference type="EMBL" id="KV419444">
    <property type="protein sequence ID" value="KZS87793.1"/>
    <property type="molecule type" value="Genomic_DNA"/>
</dbReference>
<evidence type="ECO:0000313" key="3">
    <source>
        <dbReference type="Proteomes" id="UP000076722"/>
    </source>
</evidence>
<evidence type="ECO:0000313" key="2">
    <source>
        <dbReference type="EMBL" id="KZS87793.1"/>
    </source>
</evidence>
<dbReference type="STRING" id="1314777.A0A164NKE1"/>
<gene>
    <name evidence="2" type="ORF">SISNIDRAFT_419132</name>
</gene>
<dbReference type="OrthoDB" id="2770090at2759"/>
<evidence type="ECO:0000256" key="1">
    <source>
        <dbReference type="SAM" id="MobiDB-lite"/>
    </source>
</evidence>
<feature type="region of interest" description="Disordered" evidence="1">
    <location>
        <begin position="112"/>
        <end position="138"/>
    </location>
</feature>
<reference evidence="2 3" key="1">
    <citation type="journal article" date="2016" name="Mol. Biol. Evol.">
        <title>Comparative Genomics of Early-Diverging Mushroom-Forming Fungi Provides Insights into the Origins of Lignocellulose Decay Capabilities.</title>
        <authorList>
            <person name="Nagy L.G."/>
            <person name="Riley R."/>
            <person name="Tritt A."/>
            <person name="Adam C."/>
            <person name="Daum C."/>
            <person name="Floudas D."/>
            <person name="Sun H."/>
            <person name="Yadav J.S."/>
            <person name="Pangilinan J."/>
            <person name="Larsson K.H."/>
            <person name="Matsuura K."/>
            <person name="Barry K."/>
            <person name="Labutti K."/>
            <person name="Kuo R."/>
            <person name="Ohm R.A."/>
            <person name="Bhattacharya S.S."/>
            <person name="Shirouzu T."/>
            <person name="Yoshinaga Y."/>
            <person name="Martin F.M."/>
            <person name="Grigoriev I.V."/>
            <person name="Hibbett D.S."/>
        </authorList>
    </citation>
    <scope>NUCLEOTIDE SEQUENCE [LARGE SCALE GENOMIC DNA]</scope>
    <source>
        <strain evidence="2 3">HHB9708</strain>
    </source>
</reference>
<protein>
    <submittedName>
        <fullName evidence="2">Uncharacterized protein</fullName>
    </submittedName>
</protein>
<accession>A0A164NKE1</accession>
<dbReference type="AlphaFoldDB" id="A0A164NKE1"/>
<sequence length="176" mass="19896">MKIPPSIASLYRLYLRTLSASVLHHAAAKRQLLKMYRPMFQNLLSQNSTASESALTVPSSWHTTADKTLSFLSSSAIARGVPHQVTRNLASLGTRFHERNRQKYMKKAKHWIPPPEDAKFPPSLRNDDELSPKAKQQKAWDELDDHAWSDLGAVIKLAEGRDKIFLGRLQGNPRSL</sequence>
<proteinExistence type="predicted"/>
<keyword evidence="3" id="KW-1185">Reference proteome</keyword>
<organism evidence="2 3">
    <name type="scientific">Sistotremastrum niveocremeum HHB9708</name>
    <dbReference type="NCBI Taxonomy" id="1314777"/>
    <lineage>
        <taxon>Eukaryota</taxon>
        <taxon>Fungi</taxon>
        <taxon>Dikarya</taxon>
        <taxon>Basidiomycota</taxon>
        <taxon>Agaricomycotina</taxon>
        <taxon>Agaricomycetes</taxon>
        <taxon>Sistotremastrales</taxon>
        <taxon>Sistotremastraceae</taxon>
        <taxon>Sertulicium</taxon>
        <taxon>Sertulicium niveocremeum</taxon>
    </lineage>
</organism>
<dbReference type="Proteomes" id="UP000076722">
    <property type="component" value="Unassembled WGS sequence"/>
</dbReference>